<dbReference type="Gene3D" id="1.10.1510.10">
    <property type="entry name" value="Uncharacterised protein YqeY/AIM41 PF09424, N-terminal domain"/>
    <property type="match status" value="1"/>
</dbReference>
<dbReference type="GO" id="GO:0016884">
    <property type="term" value="F:carbon-nitrogen ligase activity, with glutamine as amido-N-donor"/>
    <property type="evidence" value="ECO:0007669"/>
    <property type="project" value="InterPro"/>
</dbReference>
<proteinExistence type="predicted"/>
<dbReference type="Proteomes" id="UP000178106">
    <property type="component" value="Unassembled WGS sequence"/>
</dbReference>
<dbReference type="AlphaFoldDB" id="A0A1G2DYB2"/>
<evidence type="ECO:0000313" key="1">
    <source>
        <dbReference type="EMBL" id="OGZ18537.1"/>
    </source>
</evidence>
<organism evidence="1 2">
    <name type="scientific">Candidatus Lloydbacteria bacterium RIFOXYC12_FULL_46_25</name>
    <dbReference type="NCBI Taxonomy" id="1798670"/>
    <lineage>
        <taxon>Bacteria</taxon>
        <taxon>Candidatus Lloydiibacteriota</taxon>
    </lineage>
</organism>
<reference evidence="1 2" key="1">
    <citation type="journal article" date="2016" name="Nat. Commun.">
        <title>Thousands of microbial genomes shed light on interconnected biogeochemical processes in an aquifer system.</title>
        <authorList>
            <person name="Anantharaman K."/>
            <person name="Brown C.T."/>
            <person name="Hug L.A."/>
            <person name="Sharon I."/>
            <person name="Castelle C.J."/>
            <person name="Probst A.J."/>
            <person name="Thomas B.C."/>
            <person name="Singh A."/>
            <person name="Wilkins M.J."/>
            <person name="Karaoz U."/>
            <person name="Brodie E.L."/>
            <person name="Williams K.H."/>
            <person name="Hubbard S.S."/>
            <person name="Banfield J.F."/>
        </authorList>
    </citation>
    <scope>NUCLEOTIDE SEQUENCE [LARGE SCALE GENOMIC DNA]</scope>
</reference>
<name>A0A1G2DYB2_9BACT</name>
<dbReference type="PANTHER" id="PTHR28055:SF1">
    <property type="entry name" value="ALTERED INHERITANCE OF MITOCHONDRIA PROTEIN 41, MITOCHONDRIAL"/>
    <property type="match status" value="1"/>
</dbReference>
<dbReference type="InterPro" id="IPR003789">
    <property type="entry name" value="Asn/Gln_tRNA_amidoTrase-B-like"/>
</dbReference>
<protein>
    <recommendedName>
        <fullName evidence="3">Glutamyl-tRNA amidotransferase</fullName>
    </recommendedName>
</protein>
<comment type="caution">
    <text evidence="1">The sequence shown here is derived from an EMBL/GenBank/DDBJ whole genome shotgun (WGS) entry which is preliminary data.</text>
</comment>
<dbReference type="PANTHER" id="PTHR28055">
    <property type="entry name" value="ALTERED INHERITANCE OF MITOCHONDRIA PROTEIN 41, MITOCHONDRIAL"/>
    <property type="match status" value="1"/>
</dbReference>
<accession>A0A1G2DYB2</accession>
<dbReference type="Pfam" id="PF09424">
    <property type="entry name" value="YqeY"/>
    <property type="match status" value="1"/>
</dbReference>
<dbReference type="InterPro" id="IPR019004">
    <property type="entry name" value="YqeY/Aim41"/>
</dbReference>
<dbReference type="InterPro" id="IPR042184">
    <property type="entry name" value="YqeY/Aim41_N"/>
</dbReference>
<dbReference type="EMBL" id="MHLU01000086">
    <property type="protein sequence ID" value="OGZ18537.1"/>
    <property type="molecule type" value="Genomic_DNA"/>
</dbReference>
<evidence type="ECO:0008006" key="3">
    <source>
        <dbReference type="Google" id="ProtNLM"/>
    </source>
</evidence>
<evidence type="ECO:0000313" key="2">
    <source>
        <dbReference type="Proteomes" id="UP000178106"/>
    </source>
</evidence>
<gene>
    <name evidence="1" type="ORF">A2494_04085</name>
</gene>
<sequence length="150" mass="16653">MLHLEIKEKIKDAMRAKEALRLEVLRGLLTAFVNELVATRHTPQETLPNDAALNVVKRLVKQRKDSMEQFEKGGRPELAAKEKAELAILEEFLPQMMSRDEIKKIAIAKKAELGITDKSGMGKFIGVVMKECAGKADGNDVKAVVEELLG</sequence>
<dbReference type="SUPFAM" id="SSF89095">
    <property type="entry name" value="GatB/YqeY motif"/>
    <property type="match status" value="1"/>
</dbReference>
<dbReference type="InterPro" id="IPR023168">
    <property type="entry name" value="GatB_Yqey_C_2"/>
</dbReference>
<dbReference type="Gene3D" id="1.10.10.410">
    <property type="match status" value="1"/>
</dbReference>